<keyword evidence="3" id="KW-1185">Reference proteome</keyword>
<gene>
    <name evidence="2" type="ORF">QT711_10480</name>
</gene>
<evidence type="ECO:0000313" key="2">
    <source>
        <dbReference type="EMBL" id="MDW0113614.1"/>
    </source>
</evidence>
<evidence type="ECO:0000256" key="1">
    <source>
        <dbReference type="SAM" id="MobiDB-lite"/>
    </source>
</evidence>
<protein>
    <recommendedName>
        <fullName evidence="4">Fur-regulated basic protein A</fullName>
    </recommendedName>
</protein>
<evidence type="ECO:0000313" key="3">
    <source>
        <dbReference type="Proteomes" id="UP001282284"/>
    </source>
</evidence>
<name>A0ABU4G9F9_9BACL</name>
<proteinExistence type="predicted"/>
<reference evidence="2 3" key="1">
    <citation type="submission" date="2023-06" db="EMBL/GenBank/DDBJ databases">
        <title>Sporosarcina sp. nov., isolated from Korean traditional fermented seafood 'Jeotgal'.</title>
        <authorList>
            <person name="Yang A.I."/>
            <person name="Shin N.-R."/>
        </authorList>
    </citation>
    <scope>NUCLEOTIDE SEQUENCE [LARGE SCALE GENOMIC DNA]</scope>
    <source>
        <strain evidence="2 3">KCTC13119</strain>
    </source>
</reference>
<feature type="region of interest" description="Disordered" evidence="1">
    <location>
        <begin position="1"/>
        <end position="26"/>
    </location>
</feature>
<evidence type="ECO:0008006" key="4">
    <source>
        <dbReference type="Google" id="ProtNLM"/>
    </source>
</evidence>
<dbReference type="Proteomes" id="UP001282284">
    <property type="component" value="Unassembled WGS sequence"/>
</dbReference>
<accession>A0ABU4G9F9</accession>
<sequence length="53" mass="6314">MRMTQLSPNHQTPNHKPSKPTKEQLQNELNFYLAEKTLMILQEKELNSQDEFN</sequence>
<comment type="caution">
    <text evidence="2">The sequence shown here is derived from an EMBL/GenBank/DDBJ whole genome shotgun (WGS) entry which is preliminary data.</text>
</comment>
<organism evidence="2 3">
    <name type="scientific">Sporosarcina saromensis</name>
    <dbReference type="NCBI Taxonomy" id="359365"/>
    <lineage>
        <taxon>Bacteria</taxon>
        <taxon>Bacillati</taxon>
        <taxon>Bacillota</taxon>
        <taxon>Bacilli</taxon>
        <taxon>Bacillales</taxon>
        <taxon>Caryophanaceae</taxon>
        <taxon>Sporosarcina</taxon>
    </lineage>
</organism>
<dbReference type="RefSeq" id="WP_317944086.1">
    <property type="nucleotide sequence ID" value="NZ_JAUBDI010000009.1"/>
</dbReference>
<feature type="compositionally biased region" description="Polar residues" evidence="1">
    <location>
        <begin position="1"/>
        <end position="15"/>
    </location>
</feature>
<dbReference type="EMBL" id="JAUBDI010000009">
    <property type="protein sequence ID" value="MDW0113614.1"/>
    <property type="molecule type" value="Genomic_DNA"/>
</dbReference>